<accession>A0A841JC73</accession>
<evidence type="ECO:0000313" key="2">
    <source>
        <dbReference type="Proteomes" id="UP000548326"/>
    </source>
</evidence>
<name>A0A841JC73_9SPHI</name>
<evidence type="ECO:0000313" key="1">
    <source>
        <dbReference type="EMBL" id="MBB6127186.1"/>
    </source>
</evidence>
<reference evidence="1 2" key="1">
    <citation type="submission" date="2020-08" db="EMBL/GenBank/DDBJ databases">
        <title>Genomic Encyclopedia of Type Strains, Phase IV (KMG-V): Genome sequencing to study the core and pangenomes of soil and plant-associated prokaryotes.</title>
        <authorList>
            <person name="Whitman W."/>
        </authorList>
    </citation>
    <scope>NUCLEOTIDE SEQUENCE [LARGE SCALE GENOMIC DNA]</scope>
    <source>
        <strain evidence="1 2">MP601</strain>
    </source>
</reference>
<proteinExistence type="predicted"/>
<organism evidence="1 2">
    <name type="scientific">Mucilaginibacter lappiensis</name>
    <dbReference type="NCBI Taxonomy" id="354630"/>
    <lineage>
        <taxon>Bacteria</taxon>
        <taxon>Pseudomonadati</taxon>
        <taxon>Bacteroidota</taxon>
        <taxon>Sphingobacteriia</taxon>
        <taxon>Sphingobacteriales</taxon>
        <taxon>Sphingobacteriaceae</taxon>
        <taxon>Mucilaginibacter</taxon>
    </lineage>
</organism>
<gene>
    <name evidence="1" type="ORF">HDF22_001292</name>
</gene>
<protein>
    <recommendedName>
        <fullName evidence="3">CarboxypepD_reg-like domain-containing protein</fullName>
    </recommendedName>
</protein>
<comment type="caution">
    <text evidence="1">The sequence shown here is derived from an EMBL/GenBank/DDBJ whole genome shotgun (WGS) entry which is preliminary data.</text>
</comment>
<dbReference type="SUPFAM" id="SSF49464">
    <property type="entry name" value="Carboxypeptidase regulatory domain-like"/>
    <property type="match status" value="1"/>
</dbReference>
<sequence length="142" mass="16282">MKYIYGFLLLLFPYCCIAQSITGRVFDQKSKPIEFATIILKKDSAIINTYISDINGAFQIKNLSYNELLDIIRSKHFFTSTDGSAHGLPNKEPLARIIHSNPGVTLHFNYQDIAEKIFPEKDHQEYTFTIKYSTGTDYLFKG</sequence>
<dbReference type="RefSeq" id="WP_183586402.1">
    <property type="nucleotide sequence ID" value="NZ_JACHCA010000003.1"/>
</dbReference>
<dbReference type="EMBL" id="JACHCA010000003">
    <property type="protein sequence ID" value="MBB6127186.1"/>
    <property type="molecule type" value="Genomic_DNA"/>
</dbReference>
<dbReference type="InterPro" id="IPR008969">
    <property type="entry name" value="CarboxyPept-like_regulatory"/>
</dbReference>
<dbReference type="Proteomes" id="UP000548326">
    <property type="component" value="Unassembled WGS sequence"/>
</dbReference>
<evidence type="ECO:0008006" key="3">
    <source>
        <dbReference type="Google" id="ProtNLM"/>
    </source>
</evidence>
<dbReference type="AlphaFoldDB" id="A0A841JC73"/>